<feature type="domain" description="Clp R" evidence="12">
    <location>
        <begin position="3"/>
        <end position="151"/>
    </location>
</feature>
<keyword evidence="11" id="KW-0963">Cytoplasm</keyword>
<dbReference type="Pfam" id="PF00004">
    <property type="entry name" value="AAA"/>
    <property type="match status" value="1"/>
</dbReference>
<dbReference type="Gene3D" id="3.40.50.300">
    <property type="entry name" value="P-loop containing nucleotide triphosphate hydrolases"/>
    <property type="match status" value="3"/>
</dbReference>
<reference evidence="13 14" key="1">
    <citation type="submission" date="2019-03" db="EMBL/GenBank/DDBJ databases">
        <title>Genomic Encyclopedia of Type Strains, Phase IV (KMG-IV): sequencing the most valuable type-strain genomes for metagenomic binning, comparative biology and taxonomic classification.</title>
        <authorList>
            <person name="Goeker M."/>
        </authorList>
    </citation>
    <scope>NUCLEOTIDE SEQUENCE [LARGE SCALE GENOMIC DNA]</scope>
    <source>
        <strain evidence="13 14">DSM 11170</strain>
    </source>
</reference>
<keyword evidence="14" id="KW-1185">Reference proteome</keyword>
<dbReference type="InterPro" id="IPR041546">
    <property type="entry name" value="ClpA/ClpB_AAA_lid"/>
</dbReference>
<dbReference type="FunFam" id="3.40.50.300:FF:000120">
    <property type="entry name" value="ATP-dependent chaperone ClpB"/>
    <property type="match status" value="1"/>
</dbReference>
<dbReference type="Pfam" id="PF07724">
    <property type="entry name" value="AAA_2"/>
    <property type="match status" value="1"/>
</dbReference>
<dbReference type="InterPro" id="IPR050130">
    <property type="entry name" value="ClpA_ClpB"/>
</dbReference>
<keyword evidence="11" id="KW-0346">Stress response</keyword>
<dbReference type="InterPro" id="IPR001270">
    <property type="entry name" value="ClpA/B"/>
</dbReference>
<dbReference type="PROSITE" id="PS00871">
    <property type="entry name" value="CLPAB_2"/>
    <property type="match status" value="1"/>
</dbReference>
<dbReference type="GO" id="GO:0005524">
    <property type="term" value="F:ATP binding"/>
    <property type="evidence" value="ECO:0007669"/>
    <property type="project" value="UniProtKB-UniRule"/>
</dbReference>
<dbReference type="PANTHER" id="PTHR11638">
    <property type="entry name" value="ATP-DEPENDENT CLP PROTEASE"/>
    <property type="match status" value="1"/>
</dbReference>
<evidence type="ECO:0000256" key="9">
    <source>
        <dbReference type="PROSITE-ProRule" id="PRU01251"/>
    </source>
</evidence>
<keyword evidence="13" id="KW-0378">Hydrolase</keyword>
<gene>
    <name evidence="11" type="primary">clpB</name>
    <name evidence="13" type="ORF">EDD73_1083</name>
</gene>
<dbReference type="PRINTS" id="PR00300">
    <property type="entry name" value="CLPPROTEASEA"/>
</dbReference>
<comment type="function">
    <text evidence="11">Part of a stress-induced multi-chaperone system, it is involved in the recovery of the cell from heat-induced damage, in cooperation with DnaK, DnaJ and GrpE.</text>
</comment>
<evidence type="ECO:0000256" key="5">
    <source>
        <dbReference type="ARBA" id="ARBA00022840"/>
    </source>
</evidence>
<dbReference type="InterPro" id="IPR036628">
    <property type="entry name" value="Clp_N_dom_sf"/>
</dbReference>
<dbReference type="GO" id="GO:0034605">
    <property type="term" value="P:cellular response to heat"/>
    <property type="evidence" value="ECO:0007669"/>
    <property type="project" value="TreeGrafter"/>
</dbReference>
<comment type="subunit">
    <text evidence="11">Homohexamer; The oligomerization is ATP-dependent.</text>
</comment>
<dbReference type="AlphaFoldDB" id="A0A4R2RL57"/>
<organism evidence="13 14">
    <name type="scientific">Heliophilum fasciatum</name>
    <dbReference type="NCBI Taxonomy" id="35700"/>
    <lineage>
        <taxon>Bacteria</taxon>
        <taxon>Bacillati</taxon>
        <taxon>Bacillota</taxon>
        <taxon>Clostridia</taxon>
        <taxon>Eubacteriales</taxon>
        <taxon>Heliobacteriaceae</taxon>
        <taxon>Heliophilum</taxon>
    </lineage>
</organism>
<dbReference type="InterPro" id="IPR028299">
    <property type="entry name" value="ClpA/B_CS2"/>
</dbReference>
<dbReference type="InterPro" id="IPR018368">
    <property type="entry name" value="ClpA/B_CS1"/>
</dbReference>
<accession>A0A4R2RL57</accession>
<comment type="subunit">
    <text evidence="8">Homohexamer. The oligomerization is ATP-dependent.</text>
</comment>
<evidence type="ECO:0000256" key="4">
    <source>
        <dbReference type="ARBA" id="ARBA00022741"/>
    </source>
</evidence>
<dbReference type="GO" id="GO:0005737">
    <property type="term" value="C:cytoplasm"/>
    <property type="evidence" value="ECO:0007669"/>
    <property type="project" value="UniProtKB-SubCell"/>
</dbReference>
<dbReference type="Pfam" id="PF10431">
    <property type="entry name" value="ClpB_D2-small"/>
    <property type="match status" value="1"/>
</dbReference>
<dbReference type="SMART" id="SM01086">
    <property type="entry name" value="ClpB_D2-small"/>
    <property type="match status" value="1"/>
</dbReference>
<evidence type="ECO:0000313" key="13">
    <source>
        <dbReference type="EMBL" id="TCP64650.1"/>
    </source>
</evidence>
<dbReference type="NCBIfam" id="TIGR03346">
    <property type="entry name" value="chaperone_ClpB"/>
    <property type="match status" value="1"/>
</dbReference>
<dbReference type="SUPFAM" id="SSF52540">
    <property type="entry name" value="P-loop containing nucleoside triphosphate hydrolases"/>
    <property type="match status" value="2"/>
</dbReference>
<dbReference type="Proteomes" id="UP000294813">
    <property type="component" value="Unassembled WGS sequence"/>
</dbReference>
<dbReference type="FunFam" id="3.40.50.300:FF:000010">
    <property type="entry name" value="Chaperone clpB 1, putative"/>
    <property type="match status" value="1"/>
</dbReference>
<dbReference type="Pfam" id="PF02861">
    <property type="entry name" value="Clp_N"/>
    <property type="match status" value="1"/>
</dbReference>
<proteinExistence type="inferred from homology"/>
<dbReference type="InterPro" id="IPR019489">
    <property type="entry name" value="Clp_ATPase_C"/>
</dbReference>
<protein>
    <recommendedName>
        <fullName evidence="11">Chaperone protein ClpB</fullName>
    </recommendedName>
</protein>
<evidence type="ECO:0000256" key="2">
    <source>
        <dbReference type="ARBA" id="ARBA00008675"/>
    </source>
</evidence>
<name>A0A4R2RL57_9FIRM</name>
<dbReference type="InterPro" id="IPR027417">
    <property type="entry name" value="P-loop_NTPase"/>
</dbReference>
<dbReference type="SMART" id="SM00382">
    <property type="entry name" value="AAA"/>
    <property type="match status" value="2"/>
</dbReference>
<dbReference type="FunFam" id="3.40.50.300:FF:000025">
    <property type="entry name" value="ATP-dependent Clp protease subunit"/>
    <property type="match status" value="1"/>
</dbReference>
<dbReference type="CDD" id="cd19499">
    <property type="entry name" value="RecA-like_ClpB_Hsp104-like"/>
    <property type="match status" value="1"/>
</dbReference>
<dbReference type="SUPFAM" id="SSF81923">
    <property type="entry name" value="Double Clp-N motif"/>
    <property type="match status" value="1"/>
</dbReference>
<dbReference type="InterPro" id="IPR003959">
    <property type="entry name" value="ATPase_AAA_core"/>
</dbReference>
<evidence type="ECO:0000256" key="11">
    <source>
        <dbReference type="RuleBase" id="RU362034"/>
    </source>
</evidence>
<dbReference type="RefSeq" id="WP_131918796.1">
    <property type="nucleotide sequence ID" value="NZ_JAOQNU010000008.1"/>
</dbReference>
<dbReference type="InterPro" id="IPR003593">
    <property type="entry name" value="AAA+_ATPase"/>
</dbReference>
<dbReference type="InterPro" id="IPR017730">
    <property type="entry name" value="Chaperonin_ClpB"/>
</dbReference>
<keyword evidence="6 11" id="KW-0175">Coiled coil</keyword>
<dbReference type="EMBL" id="SLXT01000008">
    <property type="protein sequence ID" value="TCP64650.1"/>
    <property type="molecule type" value="Genomic_DNA"/>
</dbReference>
<keyword evidence="3 9" id="KW-0677">Repeat</keyword>
<evidence type="ECO:0000256" key="8">
    <source>
        <dbReference type="ARBA" id="ARBA00026057"/>
    </source>
</evidence>
<dbReference type="PROSITE" id="PS00870">
    <property type="entry name" value="CLPAB_1"/>
    <property type="match status" value="1"/>
</dbReference>
<dbReference type="GO" id="GO:0016887">
    <property type="term" value="F:ATP hydrolysis activity"/>
    <property type="evidence" value="ECO:0007669"/>
    <property type="project" value="InterPro"/>
</dbReference>
<evidence type="ECO:0000313" key="14">
    <source>
        <dbReference type="Proteomes" id="UP000294813"/>
    </source>
</evidence>
<sequence length="868" mass="98089">MDINKFTQKHQEAVQAAQSLATKFQHAEIDVEHLLLAMLEQADGLMARLLIKMDVAIEGFRAKLELELRRRPKVSGSGVDPRNIYMTQRMQQLFLRAEEAARQLKDEYIAVEHALLASLDETSTTATGRIWREFKIDRPKMMQALSTIRGHQRVTSQHPEATYEVLEKYGRELVQEARQGALDPVIGRDDEIRRVIRILSRKTKNNPVLIGAPGVGKTAIVEGLAQRIVRGDVPEGLKDKLVFALDMGSLVAGAKYRGEFEERLKAVLHEIKKSDGKILLFIDELHTIVGAGKAEGAIDAGNMLKPMLARGELHCIGATTLDEYRKYIEKDAALERRFQQVLVEPPDVENTISILRGLKERFQVHHGVKILDNALVAAATLSHRYIADRNLPDKAIDLVDEACAMIKTEINSQPSELDTVQRRRIQLEIEEKALAKETDKASQDRRVHLQKELADLNEQYASMKAQWELEKGAIKNVQALRQELEALKQALEEAERVDVYDLGRGAELRYGKIPEVQRKLAQAEQDLQQRQGSSKLLREEVTEEEIADIVARWTGIPVQRLVEGEREKLLRLEEILHQRVVGQDEAVSLVADAVLRARSGIKDPRRPIGSFIFLGPTGVGKTELAKTLARALFDSEENMVRIDMSEYMEKHSVSRLIGAPPGYVGYEEGGQLTEAVRRRPYAVILFDEIEKAHHDVFHVLLQILDDGRATDSQGRTVDFKNTVIIMTSNIGSQYLIEGLNDAGQIREDARERVMDALRMHFRPEFLNRVDDMILFKPLTLMEIKAIIDILTAELTERLAERQMQLSISDRAKELIARAGFDPVYGARPLKRYLQRYVETPVARALIAGQVVDGGTIYVDVQDDHLIVR</sequence>
<dbReference type="Gene3D" id="1.10.8.60">
    <property type="match status" value="1"/>
</dbReference>
<evidence type="ECO:0000256" key="3">
    <source>
        <dbReference type="ARBA" id="ARBA00022737"/>
    </source>
</evidence>
<dbReference type="PANTHER" id="PTHR11638:SF18">
    <property type="entry name" value="HEAT SHOCK PROTEIN 104"/>
    <property type="match status" value="1"/>
</dbReference>
<dbReference type="GO" id="GO:0008233">
    <property type="term" value="F:peptidase activity"/>
    <property type="evidence" value="ECO:0007669"/>
    <property type="project" value="UniProtKB-KW"/>
</dbReference>
<evidence type="ECO:0000259" key="12">
    <source>
        <dbReference type="PROSITE" id="PS51903"/>
    </source>
</evidence>
<comment type="similarity">
    <text evidence="2 10">Belongs to the ClpA/ClpB family.</text>
</comment>
<evidence type="ECO:0000256" key="6">
    <source>
        <dbReference type="ARBA" id="ARBA00023054"/>
    </source>
</evidence>
<dbReference type="OrthoDB" id="9803641at2"/>
<keyword evidence="7 10" id="KW-0143">Chaperone</keyword>
<keyword evidence="13" id="KW-0645">Protease</keyword>
<dbReference type="PROSITE" id="PS51903">
    <property type="entry name" value="CLP_R"/>
    <property type="match status" value="1"/>
</dbReference>
<keyword evidence="4 10" id="KW-0547">Nucleotide-binding</keyword>
<dbReference type="CDD" id="cd00009">
    <property type="entry name" value="AAA"/>
    <property type="match status" value="1"/>
</dbReference>
<dbReference type="GO" id="GO:0042026">
    <property type="term" value="P:protein refolding"/>
    <property type="evidence" value="ECO:0007669"/>
    <property type="project" value="UniProtKB-UniRule"/>
</dbReference>
<evidence type="ECO:0000256" key="1">
    <source>
        <dbReference type="ARBA" id="ARBA00004496"/>
    </source>
</evidence>
<comment type="caution">
    <text evidence="13">The sequence shown here is derived from an EMBL/GenBank/DDBJ whole genome shotgun (WGS) entry which is preliminary data.</text>
</comment>
<dbReference type="GO" id="GO:0006508">
    <property type="term" value="P:proteolysis"/>
    <property type="evidence" value="ECO:0007669"/>
    <property type="project" value="UniProtKB-KW"/>
</dbReference>
<dbReference type="Gene3D" id="1.10.1780.10">
    <property type="entry name" value="Clp, N-terminal domain"/>
    <property type="match status" value="1"/>
</dbReference>
<evidence type="ECO:0000256" key="10">
    <source>
        <dbReference type="RuleBase" id="RU004432"/>
    </source>
</evidence>
<evidence type="ECO:0000256" key="7">
    <source>
        <dbReference type="ARBA" id="ARBA00023186"/>
    </source>
</evidence>
<comment type="subcellular location">
    <subcellularLocation>
        <location evidence="1 11">Cytoplasm</location>
    </subcellularLocation>
</comment>
<dbReference type="Pfam" id="PF17871">
    <property type="entry name" value="AAA_lid_9"/>
    <property type="match status" value="1"/>
</dbReference>
<keyword evidence="5 10" id="KW-0067">ATP-binding</keyword>
<feature type="coiled-coil region" evidence="11">
    <location>
        <begin position="417"/>
        <end position="540"/>
    </location>
</feature>
<dbReference type="InterPro" id="IPR004176">
    <property type="entry name" value="Clp_R_N"/>
</dbReference>